<feature type="signal peptide" evidence="2">
    <location>
        <begin position="1"/>
        <end position="20"/>
    </location>
</feature>
<reference evidence="3" key="1">
    <citation type="submission" date="2022-11" db="EMBL/GenBank/DDBJ databases">
        <title>Identification and genomic analyses of a novel endophytic actinobacterium Streptomyces endophytica sp. nov. with potential for biocontrol of Yam anthracnose.</title>
        <authorList>
            <person name="Huang X."/>
        </authorList>
    </citation>
    <scope>NUCLEOTIDE SEQUENCE</scope>
    <source>
        <strain evidence="3">HNM0140</strain>
    </source>
</reference>
<dbReference type="Proteomes" id="UP001164959">
    <property type="component" value="Chromosome"/>
</dbReference>
<evidence type="ECO:0008006" key="5">
    <source>
        <dbReference type="Google" id="ProtNLM"/>
    </source>
</evidence>
<evidence type="ECO:0000256" key="1">
    <source>
        <dbReference type="SAM" id="MobiDB-lite"/>
    </source>
</evidence>
<keyword evidence="4" id="KW-1185">Reference proteome</keyword>
<accession>A0ABY6PH15</accession>
<feature type="chain" id="PRO_5045543729" description="Lipoprotein" evidence="2">
    <location>
        <begin position="21"/>
        <end position="163"/>
    </location>
</feature>
<proteinExistence type="predicted"/>
<evidence type="ECO:0000313" key="3">
    <source>
        <dbReference type="EMBL" id="UZJ33180.1"/>
    </source>
</evidence>
<feature type="region of interest" description="Disordered" evidence="1">
    <location>
        <begin position="29"/>
        <end position="50"/>
    </location>
</feature>
<name>A0ABY6PH15_9ACTN</name>
<dbReference type="EMBL" id="CP110636">
    <property type="protein sequence ID" value="UZJ33180.1"/>
    <property type="molecule type" value="Genomic_DNA"/>
</dbReference>
<dbReference type="Gene3D" id="3.40.190.10">
    <property type="entry name" value="Periplasmic binding protein-like II"/>
    <property type="match status" value="1"/>
</dbReference>
<dbReference type="PROSITE" id="PS51257">
    <property type="entry name" value="PROKAR_LIPOPROTEIN"/>
    <property type="match status" value="1"/>
</dbReference>
<sequence length="163" mass="16838">MRSRHLTPAALLLPFALLLAGCGGASRAGGAGGGTDSGTDGKGSLTLNVGDQKGGSEALLRAAGELEAWAKETGLPEKVALEAVERTRGTAVQVAVDKGAIASENQIVNEFAKLKLIPRSFDFGEFVDPRFNGDLPPSDTAPRTYGKTARTDAKHTPAHGKAE</sequence>
<protein>
    <recommendedName>
        <fullName evidence="5">Lipoprotein</fullName>
    </recommendedName>
</protein>
<gene>
    <name evidence="3" type="ORF">OJ254_26480</name>
</gene>
<organism evidence="3 4">
    <name type="scientific">Streptomyces endophytica</name>
    <dbReference type="NCBI Taxonomy" id="2991496"/>
    <lineage>
        <taxon>Bacteria</taxon>
        <taxon>Bacillati</taxon>
        <taxon>Actinomycetota</taxon>
        <taxon>Actinomycetes</taxon>
        <taxon>Kitasatosporales</taxon>
        <taxon>Streptomycetaceae</taxon>
        <taxon>Streptomyces</taxon>
    </lineage>
</organism>
<feature type="compositionally biased region" description="Basic and acidic residues" evidence="1">
    <location>
        <begin position="149"/>
        <end position="163"/>
    </location>
</feature>
<evidence type="ECO:0000256" key="2">
    <source>
        <dbReference type="SAM" id="SignalP"/>
    </source>
</evidence>
<keyword evidence="2" id="KW-0732">Signal</keyword>
<feature type="region of interest" description="Disordered" evidence="1">
    <location>
        <begin position="129"/>
        <end position="163"/>
    </location>
</feature>
<evidence type="ECO:0000313" key="4">
    <source>
        <dbReference type="Proteomes" id="UP001164959"/>
    </source>
</evidence>